<feature type="compositionally biased region" description="Polar residues" evidence="1">
    <location>
        <begin position="338"/>
        <end position="350"/>
    </location>
</feature>
<feature type="compositionally biased region" description="Low complexity" evidence="1">
    <location>
        <begin position="461"/>
        <end position="479"/>
    </location>
</feature>
<name>A0A6H5H0V1_9HEMI</name>
<sequence>MPIPYPSSRGGQVVSIMKYFGVESVFLSRLRLELPCVIAGSLIATLLFQPQYVRPPNRVPHNNGGPRISVSHHVPAVYITQPRHPGQASGQTAGSQQQFYHQGYGLPMSGGYSYAAAPGRSRNDKMYGVEGVGGAGAAVAMSSLSGAPGGPNGTSHQLLPAQPPSSMSMPQTVMAMGPHGAIQQHVKQDKSSKLRPNAIPIIDPATGCNVLNDEKNGAVGGSSQSPASRDSKDEEMKAPAAVDEFLCKGPSAGFAMDNAEPPQSTTPASVDDTPVSGPITITSPDDERERLNGPVDHESEHPKEPSAPPTLAPSPPEPVAPSPPPPQHPVAPPHPTQQHIPTVSAKTNSPPVIVHPRTAQPSMSAVVKGSAPAPAAQPPPVQAPPVQQPPPVQPPAAQPPTVQPPQVQPSAAPSPPPAATGVQTAPPSAPGIPASSRKPQRKRPDEKIGEKRRPRAEGVSGASPPGQSAAGAAAAGRQRAAARGKRRPPPCACLDAAAVRVHDRGRRSVCASGVPRSPSSHRSRQSVNRLQFLRDDQLQEPDVDDAKRQPPDGPGGASGGGRRGTMAELHEGLPLFKILELIICSFAI</sequence>
<reference evidence="2 3" key="1">
    <citation type="submission" date="2020-02" db="EMBL/GenBank/DDBJ databases">
        <authorList>
            <person name="Ferguson B K."/>
        </authorList>
    </citation>
    <scope>NUCLEOTIDE SEQUENCE [LARGE SCALE GENOMIC DNA]</scope>
</reference>
<feature type="compositionally biased region" description="Pro residues" evidence="1">
    <location>
        <begin position="305"/>
        <end position="335"/>
    </location>
</feature>
<keyword evidence="3" id="KW-1185">Reference proteome</keyword>
<dbReference type="EMBL" id="CADCXU010021710">
    <property type="protein sequence ID" value="CAB0009342.1"/>
    <property type="molecule type" value="Genomic_DNA"/>
</dbReference>
<evidence type="ECO:0000256" key="1">
    <source>
        <dbReference type="SAM" id="MobiDB-lite"/>
    </source>
</evidence>
<dbReference type="Proteomes" id="UP000479000">
    <property type="component" value="Unassembled WGS sequence"/>
</dbReference>
<feature type="compositionally biased region" description="Gly residues" evidence="1">
    <location>
        <begin position="554"/>
        <end position="563"/>
    </location>
</feature>
<feature type="region of interest" description="Disordered" evidence="1">
    <location>
        <begin position="198"/>
        <end position="238"/>
    </location>
</feature>
<dbReference type="AlphaFoldDB" id="A0A6H5H0V1"/>
<dbReference type="PRINTS" id="PR01217">
    <property type="entry name" value="PRICHEXTENSN"/>
</dbReference>
<accession>A0A6H5H0V1</accession>
<protein>
    <submittedName>
        <fullName evidence="2">Uncharacterized protein</fullName>
    </submittedName>
</protein>
<feature type="region of interest" description="Disordered" evidence="1">
    <location>
        <begin position="503"/>
        <end position="565"/>
    </location>
</feature>
<evidence type="ECO:0000313" key="2">
    <source>
        <dbReference type="EMBL" id="CAB0009342.1"/>
    </source>
</evidence>
<proteinExistence type="predicted"/>
<feature type="compositionally biased region" description="Basic and acidic residues" evidence="1">
    <location>
        <begin position="442"/>
        <end position="451"/>
    </location>
</feature>
<gene>
    <name evidence="2" type="ORF">NTEN_LOCUS14497</name>
</gene>
<feature type="compositionally biased region" description="Pro residues" evidence="1">
    <location>
        <begin position="375"/>
        <end position="418"/>
    </location>
</feature>
<organism evidence="2 3">
    <name type="scientific">Nesidiocoris tenuis</name>
    <dbReference type="NCBI Taxonomy" id="355587"/>
    <lineage>
        <taxon>Eukaryota</taxon>
        <taxon>Metazoa</taxon>
        <taxon>Ecdysozoa</taxon>
        <taxon>Arthropoda</taxon>
        <taxon>Hexapoda</taxon>
        <taxon>Insecta</taxon>
        <taxon>Pterygota</taxon>
        <taxon>Neoptera</taxon>
        <taxon>Paraneoptera</taxon>
        <taxon>Hemiptera</taxon>
        <taxon>Heteroptera</taxon>
        <taxon>Panheteroptera</taxon>
        <taxon>Cimicomorpha</taxon>
        <taxon>Miridae</taxon>
        <taxon>Dicyphina</taxon>
        <taxon>Nesidiocoris</taxon>
    </lineage>
</organism>
<feature type="compositionally biased region" description="Basic and acidic residues" evidence="1">
    <location>
        <begin position="285"/>
        <end position="304"/>
    </location>
</feature>
<feature type="region of interest" description="Disordered" evidence="1">
    <location>
        <begin position="252"/>
        <end position="491"/>
    </location>
</feature>
<evidence type="ECO:0000313" key="3">
    <source>
        <dbReference type="Proteomes" id="UP000479000"/>
    </source>
</evidence>